<name>A0AAW0YRD2_9TREE</name>
<feature type="compositionally biased region" description="Pro residues" evidence="1">
    <location>
        <begin position="83"/>
        <end position="100"/>
    </location>
</feature>
<dbReference type="PANTHER" id="PTHR28106">
    <property type="entry name" value="MITOCHONDRIAL ATPASE COMPLEX SUBUNIT ATP10"/>
    <property type="match status" value="1"/>
</dbReference>
<dbReference type="GO" id="GO:0005743">
    <property type="term" value="C:mitochondrial inner membrane"/>
    <property type="evidence" value="ECO:0007669"/>
    <property type="project" value="TreeGrafter"/>
</dbReference>
<dbReference type="Proteomes" id="UP001388673">
    <property type="component" value="Unassembled WGS sequence"/>
</dbReference>
<feature type="region of interest" description="Disordered" evidence="1">
    <location>
        <begin position="1"/>
        <end position="109"/>
    </location>
</feature>
<dbReference type="RefSeq" id="XP_066803144.1">
    <property type="nucleotide sequence ID" value="XM_066946752.1"/>
</dbReference>
<dbReference type="EMBL" id="JBCAWK010000006">
    <property type="protein sequence ID" value="KAK8854906.1"/>
    <property type="molecule type" value="Genomic_DNA"/>
</dbReference>
<evidence type="ECO:0000256" key="1">
    <source>
        <dbReference type="SAM" id="MobiDB-lite"/>
    </source>
</evidence>
<protein>
    <recommendedName>
        <fullName evidence="4">Mitochondrial ATPase complex subunit ATP10</fullName>
    </recommendedName>
</protein>
<reference evidence="2 3" key="1">
    <citation type="journal article" date="2024" name="bioRxiv">
        <title>Comparative genomics of Cryptococcus and Kwoniella reveals pathogenesis evolution and contrasting karyotype dynamics via intercentromeric recombination or chromosome fusion.</title>
        <authorList>
            <person name="Coelho M.A."/>
            <person name="David-Palma M."/>
            <person name="Shea T."/>
            <person name="Bowers K."/>
            <person name="McGinley-Smith S."/>
            <person name="Mohammad A.W."/>
            <person name="Gnirke A."/>
            <person name="Yurkov A.M."/>
            <person name="Nowrousian M."/>
            <person name="Sun S."/>
            <person name="Cuomo C.A."/>
            <person name="Heitman J."/>
        </authorList>
    </citation>
    <scope>NUCLEOTIDE SEQUENCE [LARGE SCALE GENOMIC DNA]</scope>
    <source>
        <strain evidence="2 3">CBS 13917</strain>
    </source>
</reference>
<dbReference type="Pfam" id="PF05176">
    <property type="entry name" value="ATP-synt_10"/>
    <property type="match status" value="1"/>
</dbReference>
<comment type="caution">
    <text evidence="2">The sequence shown here is derived from an EMBL/GenBank/DDBJ whole genome shotgun (WGS) entry which is preliminary data.</text>
</comment>
<evidence type="ECO:0000313" key="3">
    <source>
        <dbReference type="Proteomes" id="UP001388673"/>
    </source>
</evidence>
<accession>A0AAW0YRD2</accession>
<evidence type="ECO:0000313" key="2">
    <source>
        <dbReference type="EMBL" id="KAK8854906.1"/>
    </source>
</evidence>
<dbReference type="AlphaFoldDB" id="A0AAW0YRD2"/>
<gene>
    <name evidence="2" type="ORF">IAR55_003645</name>
</gene>
<dbReference type="GeneID" id="92180903"/>
<dbReference type="GO" id="GO:0033615">
    <property type="term" value="P:mitochondrial proton-transporting ATP synthase complex assembly"/>
    <property type="evidence" value="ECO:0007669"/>
    <property type="project" value="TreeGrafter"/>
</dbReference>
<organism evidence="2 3">
    <name type="scientific">Kwoniella newhampshirensis</name>
    <dbReference type="NCBI Taxonomy" id="1651941"/>
    <lineage>
        <taxon>Eukaryota</taxon>
        <taxon>Fungi</taxon>
        <taxon>Dikarya</taxon>
        <taxon>Basidiomycota</taxon>
        <taxon>Agaricomycotina</taxon>
        <taxon>Tremellomycetes</taxon>
        <taxon>Tremellales</taxon>
        <taxon>Cryptococcaceae</taxon>
        <taxon>Kwoniella</taxon>
    </lineage>
</organism>
<dbReference type="PANTHER" id="PTHR28106:SF1">
    <property type="entry name" value="MITOCHONDRIAL ATPASE COMPLEX SUBUNIT ATP10"/>
    <property type="match status" value="1"/>
</dbReference>
<feature type="compositionally biased region" description="Low complexity" evidence="1">
    <location>
        <begin position="12"/>
        <end position="70"/>
    </location>
</feature>
<dbReference type="KEGG" id="kne:92180903"/>
<proteinExistence type="predicted"/>
<sequence>MPPRLPVRTLTSSLSRAARFASSSSSSSSSSASPAPKSSPGPSTSSSLFSPSTKSKADPSSYSSTVSTSTIPKKASTKSAGPPVTPPLPRPLGIPVPPTSDPKTWSQRKQELLDENRHKAKRKALVKEATQGYFHDYNRAKGAGGGKLWIAPNVLIREDKALFFPDISGRSLLGTNVHSTDLLPGKTSLVSLISTRISEEHVQSFIQPVLEDVEGHPGFSFVQINHQTNQLKSLLLSFLVSSLKRTIPHNRWGTYLISGGEWSEFDVNQPLGLDNKLLGYVFLVDENLKVRWAGCGPATDDEAQSLRRATAVLLGRMKGTATNDTYSGVE</sequence>
<dbReference type="InterPro" id="IPR007849">
    <property type="entry name" value="ATP10"/>
</dbReference>
<evidence type="ECO:0008006" key="4">
    <source>
        <dbReference type="Google" id="ProtNLM"/>
    </source>
</evidence>
<keyword evidence="3" id="KW-1185">Reference proteome</keyword>